<accession>A0A8H6Y4Y0</accession>
<evidence type="ECO:0008006" key="3">
    <source>
        <dbReference type="Google" id="ProtNLM"/>
    </source>
</evidence>
<comment type="caution">
    <text evidence="1">The sequence shown here is derived from an EMBL/GenBank/DDBJ whole genome shotgun (WGS) entry which is preliminary data.</text>
</comment>
<dbReference type="OrthoDB" id="2893357at2759"/>
<protein>
    <recommendedName>
        <fullName evidence="3">F-box domain-containing protein</fullName>
    </recommendedName>
</protein>
<dbReference type="EMBL" id="JACAZI010000009">
    <property type="protein sequence ID" value="KAF7351877.1"/>
    <property type="molecule type" value="Genomic_DNA"/>
</dbReference>
<sequence length="492" mass="56365">MGFWPVDILWNIFPSTSQPFPNIPFDGCYVLPVKLWDCIFLHLDDSTLFVAAAVCRLFNERCIHITLLRNRLEPSDMAAGNYSILSHLLPFLLRALFIPTIKNLSCVFEESNLLIHLRLVSGLVAQSSNLDWVDLQFPFIARDGSRRRLLDAAKHHVFRTVLSSMLFTRWPWRDIILVSEYHFLPCPIRELFRYLTSEQDESVFWKCIPIARISSWKLYFQQTRVDGLRPFTMLVINESTTNQPFQTLTLGFDPIESRFNDYSRSRLTVSHLSAILAKLTLPHLQSLIIRFRHIDPSALRDFLIRHPQIRFISDKRPRAGWDAPLPRNPLFHPPLAMPNLRRIEGETTADVLSLLVLTAPSLPCTISFAFDALHRGETDARASLFRHISHRNIPTELEISGAVIQAEPTEADLALAQTLHCVEAVSLTYDCITESPALFPWLNSLPALSHVGIITWYPDHEDLTFARASLNRPGTDLRVEAILPPREARYSF</sequence>
<proteinExistence type="predicted"/>
<dbReference type="InterPro" id="IPR036047">
    <property type="entry name" value="F-box-like_dom_sf"/>
</dbReference>
<keyword evidence="2" id="KW-1185">Reference proteome</keyword>
<name>A0A8H6Y4Y0_9AGAR</name>
<evidence type="ECO:0000313" key="2">
    <source>
        <dbReference type="Proteomes" id="UP000620124"/>
    </source>
</evidence>
<reference evidence="1" key="1">
    <citation type="submission" date="2020-05" db="EMBL/GenBank/DDBJ databases">
        <title>Mycena genomes resolve the evolution of fungal bioluminescence.</title>
        <authorList>
            <person name="Tsai I.J."/>
        </authorList>
    </citation>
    <scope>NUCLEOTIDE SEQUENCE</scope>
    <source>
        <strain evidence="1">CCC161011</strain>
    </source>
</reference>
<organism evidence="1 2">
    <name type="scientific">Mycena venus</name>
    <dbReference type="NCBI Taxonomy" id="2733690"/>
    <lineage>
        <taxon>Eukaryota</taxon>
        <taxon>Fungi</taxon>
        <taxon>Dikarya</taxon>
        <taxon>Basidiomycota</taxon>
        <taxon>Agaricomycotina</taxon>
        <taxon>Agaricomycetes</taxon>
        <taxon>Agaricomycetidae</taxon>
        <taxon>Agaricales</taxon>
        <taxon>Marasmiineae</taxon>
        <taxon>Mycenaceae</taxon>
        <taxon>Mycena</taxon>
    </lineage>
</organism>
<gene>
    <name evidence="1" type="ORF">MVEN_01149300</name>
</gene>
<dbReference type="AlphaFoldDB" id="A0A8H6Y4Y0"/>
<evidence type="ECO:0000313" key="1">
    <source>
        <dbReference type="EMBL" id="KAF7351877.1"/>
    </source>
</evidence>
<dbReference type="SUPFAM" id="SSF81383">
    <property type="entry name" value="F-box domain"/>
    <property type="match status" value="1"/>
</dbReference>
<dbReference type="Proteomes" id="UP000620124">
    <property type="component" value="Unassembled WGS sequence"/>
</dbReference>